<evidence type="ECO:0000256" key="2">
    <source>
        <dbReference type="ARBA" id="ARBA00007840"/>
    </source>
</evidence>
<dbReference type="InterPro" id="IPR058136">
    <property type="entry name" value="AmpC"/>
</dbReference>
<name>A0A246WTU3_9BURK</name>
<dbReference type="GO" id="GO:0017001">
    <property type="term" value="P:antibiotic catabolic process"/>
    <property type="evidence" value="ECO:0007669"/>
    <property type="project" value="InterPro"/>
</dbReference>
<dbReference type="EC" id="3.5.2.6" evidence="3 6"/>
<dbReference type="NCBIfam" id="NF033085">
    <property type="entry name" value="bla_class_C"/>
    <property type="match status" value="1"/>
</dbReference>
<dbReference type="PROSITE" id="PS00336">
    <property type="entry name" value="BETA_LACTAMASE_C"/>
    <property type="match status" value="1"/>
</dbReference>
<comment type="similarity">
    <text evidence="2 6">Belongs to the class-C beta-lactamase family.</text>
</comment>
<dbReference type="EMBL" id="NJGU01000002">
    <property type="protein sequence ID" value="OWY30343.1"/>
    <property type="molecule type" value="Genomic_DNA"/>
</dbReference>
<keyword evidence="7" id="KW-0732">Signal</keyword>
<feature type="signal peptide" evidence="7">
    <location>
        <begin position="1"/>
        <end position="23"/>
    </location>
</feature>
<dbReference type="AlphaFoldDB" id="A0A246WTU3"/>
<dbReference type="InterPro" id="IPR001586">
    <property type="entry name" value="Beta-lactam_class-C_AS"/>
</dbReference>
<proteinExistence type="inferred from homology"/>
<dbReference type="InterPro" id="IPR050491">
    <property type="entry name" value="AmpC-like"/>
</dbReference>
<dbReference type="InterPro" id="IPR001466">
    <property type="entry name" value="Beta-lactam-related"/>
</dbReference>
<dbReference type="GO" id="GO:0046677">
    <property type="term" value="P:response to antibiotic"/>
    <property type="evidence" value="ECO:0007669"/>
    <property type="project" value="UniProtKB-UniRule"/>
</dbReference>
<accession>A0A246WTU3</accession>
<sequence length="389" mass="41477">MKLLAAALATALFSLQGAGAARAADLSPAPVQVRQAADRAAAQLMDKYQIPGMALGIVSGGRSYAFQYGAASLEPRKPVTADTLFELGSISKTFTATLTAYAELEGHLSLQDKVSQHLPALKGSAFGEVPLLHLGTHTPGGLPLQLPDDIHDEAQLMRYLQHWKPSCATGACRTYANPGIGTLGLITARSMGGDFTQLMQERLLPALGLHHTYLRVPQQNMPDYAMGYDKNGNPIRLKGGLLAPEAYGVRSTVGDMLAFMRANLAPETLPGKIGRAVAATHTGYFQAATFTQDLIWEQYPYPTPLQALLEGNSPRVIAQAVPATAIVPPTAPRADVWINKTGSTNGFGAYIAYIPSRKIGVVMLANRNFPNDARVSAAYDIIKALDDAP</sequence>
<feature type="domain" description="Beta-lactamase-related" evidence="8">
    <location>
        <begin position="38"/>
        <end position="384"/>
    </location>
</feature>
<dbReference type="GO" id="GO:0030288">
    <property type="term" value="C:outer membrane-bounded periplasmic space"/>
    <property type="evidence" value="ECO:0007669"/>
    <property type="project" value="InterPro"/>
</dbReference>
<dbReference type="InterPro" id="IPR012338">
    <property type="entry name" value="Beta-lactam/transpept-like"/>
</dbReference>
<organism evidence="9 10">
    <name type="scientific">Herbaspirillum robiniae</name>
    <dbReference type="NCBI Taxonomy" id="2014887"/>
    <lineage>
        <taxon>Bacteria</taxon>
        <taxon>Pseudomonadati</taxon>
        <taxon>Pseudomonadota</taxon>
        <taxon>Betaproteobacteria</taxon>
        <taxon>Burkholderiales</taxon>
        <taxon>Oxalobacteraceae</taxon>
        <taxon>Herbaspirillum</taxon>
    </lineage>
</organism>
<comment type="catalytic activity">
    <reaction evidence="1 6">
        <text>a beta-lactam + H2O = a substituted beta-amino acid</text>
        <dbReference type="Rhea" id="RHEA:20401"/>
        <dbReference type="ChEBI" id="CHEBI:15377"/>
        <dbReference type="ChEBI" id="CHEBI:35627"/>
        <dbReference type="ChEBI" id="CHEBI:140347"/>
        <dbReference type="EC" id="3.5.2.6"/>
    </reaction>
</comment>
<dbReference type="SUPFAM" id="SSF56601">
    <property type="entry name" value="beta-lactamase/transpeptidase-like"/>
    <property type="match status" value="1"/>
</dbReference>
<protein>
    <recommendedName>
        <fullName evidence="3 6">Beta-lactamase</fullName>
        <ecNumber evidence="3 6">3.5.2.6</ecNumber>
    </recommendedName>
</protein>
<evidence type="ECO:0000256" key="3">
    <source>
        <dbReference type="ARBA" id="ARBA00012865"/>
    </source>
</evidence>
<evidence type="ECO:0000259" key="8">
    <source>
        <dbReference type="Pfam" id="PF00144"/>
    </source>
</evidence>
<dbReference type="PANTHER" id="PTHR46825:SF8">
    <property type="entry name" value="BETA-LACTAMASE-RELATED"/>
    <property type="match status" value="1"/>
</dbReference>
<evidence type="ECO:0000256" key="7">
    <source>
        <dbReference type="SAM" id="SignalP"/>
    </source>
</evidence>
<dbReference type="Gene3D" id="3.40.710.10">
    <property type="entry name" value="DD-peptidase/beta-lactamase superfamily"/>
    <property type="match status" value="1"/>
</dbReference>
<keyword evidence="5 6" id="KW-0046">Antibiotic resistance</keyword>
<evidence type="ECO:0000256" key="4">
    <source>
        <dbReference type="ARBA" id="ARBA00022801"/>
    </source>
</evidence>
<comment type="caution">
    <text evidence="9">The sequence shown here is derived from an EMBL/GenBank/DDBJ whole genome shotgun (WGS) entry which is preliminary data.</text>
</comment>
<evidence type="ECO:0000256" key="1">
    <source>
        <dbReference type="ARBA" id="ARBA00001526"/>
    </source>
</evidence>
<evidence type="ECO:0000256" key="6">
    <source>
        <dbReference type="RuleBase" id="RU361140"/>
    </source>
</evidence>
<evidence type="ECO:0000313" key="9">
    <source>
        <dbReference type="EMBL" id="OWY30343.1"/>
    </source>
</evidence>
<keyword evidence="4 6" id="KW-0378">Hydrolase</keyword>
<dbReference type="Proteomes" id="UP000197596">
    <property type="component" value="Unassembled WGS sequence"/>
</dbReference>
<evidence type="ECO:0000313" key="10">
    <source>
        <dbReference type="Proteomes" id="UP000197596"/>
    </source>
</evidence>
<reference evidence="9 10" key="1">
    <citation type="submission" date="2017-06" db="EMBL/GenBank/DDBJ databases">
        <title>Herbaspirillum phytohormonus sp. nov., isolated from the root nodule of Robinia pseudoacacia in lead-zinc mine.</title>
        <authorList>
            <person name="Fan M."/>
            <person name="Lin Y."/>
        </authorList>
    </citation>
    <scope>NUCLEOTIDE SEQUENCE [LARGE SCALE GENOMIC DNA]</scope>
    <source>
        <strain evidence="9 10">HZ10</strain>
    </source>
</reference>
<feature type="chain" id="PRO_5012625541" description="Beta-lactamase" evidence="7">
    <location>
        <begin position="24"/>
        <end position="389"/>
    </location>
</feature>
<gene>
    <name evidence="9" type="ORF">CEJ42_05140</name>
</gene>
<dbReference type="RefSeq" id="WP_088750244.1">
    <property type="nucleotide sequence ID" value="NZ_NJGU01000002.1"/>
</dbReference>
<dbReference type="Pfam" id="PF00144">
    <property type="entry name" value="Beta-lactamase"/>
    <property type="match status" value="1"/>
</dbReference>
<dbReference type="PANTHER" id="PTHR46825">
    <property type="entry name" value="D-ALANYL-D-ALANINE-CARBOXYPEPTIDASE/ENDOPEPTIDASE AMPH"/>
    <property type="match status" value="1"/>
</dbReference>
<dbReference type="GO" id="GO:0008800">
    <property type="term" value="F:beta-lactamase activity"/>
    <property type="evidence" value="ECO:0007669"/>
    <property type="project" value="UniProtKB-UniRule"/>
</dbReference>
<evidence type="ECO:0000256" key="5">
    <source>
        <dbReference type="ARBA" id="ARBA00023251"/>
    </source>
</evidence>